<proteinExistence type="inferred from homology"/>
<name>A0ABU2N7B8_9PSEU</name>
<dbReference type="PANTHER" id="PTHR11803">
    <property type="entry name" value="2-IMINOBUTANOATE/2-IMINOPROPANOATE DEAMINASE RIDA"/>
    <property type="match status" value="1"/>
</dbReference>
<dbReference type="Pfam" id="PF01042">
    <property type="entry name" value="Ribonuc_L-PSP"/>
    <property type="match status" value="1"/>
</dbReference>
<evidence type="ECO:0000313" key="3">
    <source>
        <dbReference type="Proteomes" id="UP001183202"/>
    </source>
</evidence>
<dbReference type="PANTHER" id="PTHR11803:SF58">
    <property type="entry name" value="PROTEIN HMF1-RELATED"/>
    <property type="match status" value="1"/>
</dbReference>
<protein>
    <submittedName>
        <fullName evidence="2">RidA family protein</fullName>
        <ecNumber evidence="2">3.5.-.-</ecNumber>
    </submittedName>
</protein>
<dbReference type="SUPFAM" id="SSF55298">
    <property type="entry name" value="YjgF-like"/>
    <property type="match status" value="1"/>
</dbReference>
<sequence>MTTATHTPVRINPTSWNVPLGFDQAQLRSAPERLLTLAGQGPVDESGALLHEGDVTAQLALAMANVEALLALGGMDLRDVLSMTVHTTDVDAALAGYGAIVERLTLAGATPPATLVGVTRLAIPGMNVEITVQAGR</sequence>
<accession>A0ABU2N7B8</accession>
<keyword evidence="2" id="KW-0378">Hydrolase</keyword>
<organism evidence="2 3">
    <name type="scientific">Pseudonocardia charpentierae</name>
    <dbReference type="NCBI Taxonomy" id="3075545"/>
    <lineage>
        <taxon>Bacteria</taxon>
        <taxon>Bacillati</taxon>
        <taxon>Actinomycetota</taxon>
        <taxon>Actinomycetes</taxon>
        <taxon>Pseudonocardiales</taxon>
        <taxon>Pseudonocardiaceae</taxon>
        <taxon>Pseudonocardia</taxon>
    </lineage>
</organism>
<gene>
    <name evidence="2" type="ORF">RM445_09895</name>
</gene>
<dbReference type="CDD" id="cd00448">
    <property type="entry name" value="YjgF_YER057c_UK114_family"/>
    <property type="match status" value="1"/>
</dbReference>
<reference evidence="3" key="1">
    <citation type="submission" date="2023-07" db="EMBL/GenBank/DDBJ databases">
        <title>30 novel species of actinomycetes from the DSMZ collection.</title>
        <authorList>
            <person name="Nouioui I."/>
        </authorList>
    </citation>
    <scope>NUCLEOTIDE SEQUENCE [LARGE SCALE GENOMIC DNA]</scope>
    <source>
        <strain evidence="3">DSM 45834</strain>
    </source>
</reference>
<dbReference type="InterPro" id="IPR006175">
    <property type="entry name" value="YjgF/YER057c/UK114"/>
</dbReference>
<comment type="caution">
    <text evidence="2">The sequence shown here is derived from an EMBL/GenBank/DDBJ whole genome shotgun (WGS) entry which is preliminary data.</text>
</comment>
<dbReference type="InterPro" id="IPR035959">
    <property type="entry name" value="RutC-like_sf"/>
</dbReference>
<evidence type="ECO:0000313" key="2">
    <source>
        <dbReference type="EMBL" id="MDT0349832.1"/>
    </source>
</evidence>
<keyword evidence="3" id="KW-1185">Reference proteome</keyword>
<dbReference type="EC" id="3.5.-.-" evidence="2"/>
<dbReference type="EMBL" id="JAVREJ010000005">
    <property type="protein sequence ID" value="MDT0349832.1"/>
    <property type="molecule type" value="Genomic_DNA"/>
</dbReference>
<dbReference type="Gene3D" id="3.30.1330.40">
    <property type="entry name" value="RutC-like"/>
    <property type="match status" value="1"/>
</dbReference>
<comment type="similarity">
    <text evidence="1">Belongs to the RutC family.</text>
</comment>
<dbReference type="RefSeq" id="WP_311555865.1">
    <property type="nucleotide sequence ID" value="NZ_JAVREJ010000005.1"/>
</dbReference>
<evidence type="ECO:0000256" key="1">
    <source>
        <dbReference type="ARBA" id="ARBA00010552"/>
    </source>
</evidence>
<dbReference type="Proteomes" id="UP001183202">
    <property type="component" value="Unassembled WGS sequence"/>
</dbReference>
<dbReference type="GO" id="GO:0016787">
    <property type="term" value="F:hydrolase activity"/>
    <property type="evidence" value="ECO:0007669"/>
    <property type="project" value="UniProtKB-KW"/>
</dbReference>